<dbReference type="EMBL" id="BKBC01000010">
    <property type="protein sequence ID" value="GEQ20636.1"/>
    <property type="molecule type" value="Genomic_DNA"/>
</dbReference>
<evidence type="ECO:0000259" key="1">
    <source>
        <dbReference type="SMART" id="SM00479"/>
    </source>
</evidence>
<evidence type="ECO:0000313" key="2">
    <source>
        <dbReference type="EMBL" id="GEQ20636.1"/>
    </source>
</evidence>
<dbReference type="Pfam" id="PF00929">
    <property type="entry name" value="RNase_T"/>
    <property type="match status" value="1"/>
</dbReference>
<dbReference type="GO" id="GO:0003676">
    <property type="term" value="F:nucleic acid binding"/>
    <property type="evidence" value="ECO:0007669"/>
    <property type="project" value="InterPro"/>
</dbReference>
<dbReference type="Gene3D" id="3.30.420.10">
    <property type="entry name" value="Ribonuclease H-like superfamily/Ribonuclease H"/>
    <property type="match status" value="1"/>
</dbReference>
<sequence length="309" mass="36587">MTFIVLDLEYNHIDNRNKLLSNTLHLNRPSYMTDEVLQIGAVKLDENLKHISSFKRYIKPQFLVTLNKRVQDLIQIDMNYIKTNGVKFKRAVYEFMNFIGENLKDVVIITWGYSDWIILNKNFEANKIKNINLNDAYYIDLQRVVMNKEGIKIDPSLKGIAEKYNISACRDKYHDAYYDAVITKSILQKIGIDDLYKYNYFISFKKAKDINKSSDESLLKNEVNKEILCDGCRCKAKEIDSIKFYNYNRRDFRMNKLFKCTGCNTYIYKTYIYDKQKKGLMITEKKAECNNMADVDRMLEKFYAIKNIK</sequence>
<evidence type="ECO:0000313" key="7">
    <source>
        <dbReference type="Proteomes" id="UP000474042"/>
    </source>
</evidence>
<reference evidence="4 5" key="1">
    <citation type="submission" date="2016-01" db="EMBL/GenBank/DDBJ databases">
        <title>Characterization of the Clostridium difficile lineages that are prevalent in Hong Kong and China.</title>
        <authorList>
            <person name="Kwok J.S.-L."/>
            <person name="Lam W.-Y."/>
            <person name="Ip M."/>
            <person name="Chan T.-F."/>
            <person name="Hawkey P.M."/>
            <person name="Tsui S.K.-W."/>
        </authorList>
    </citation>
    <scope>NUCLEOTIDE SEQUENCE [LARGE SCALE GENOMIC DNA]</scope>
    <source>
        <strain evidence="4 5">300064</strain>
    </source>
</reference>
<feature type="domain" description="Exonuclease" evidence="1">
    <location>
        <begin position="2"/>
        <end position="196"/>
    </location>
</feature>
<evidence type="ECO:0000313" key="5">
    <source>
        <dbReference type="Proteomes" id="UP000238081"/>
    </source>
</evidence>
<organism evidence="4 5">
    <name type="scientific">Clostridium butyricum</name>
    <dbReference type="NCBI Taxonomy" id="1492"/>
    <lineage>
        <taxon>Bacteria</taxon>
        <taxon>Bacillati</taxon>
        <taxon>Bacillota</taxon>
        <taxon>Clostridia</taxon>
        <taxon>Eubacteriales</taxon>
        <taxon>Clostridiaceae</taxon>
        <taxon>Clostridium</taxon>
    </lineage>
</organism>
<proteinExistence type="predicted"/>
<gene>
    <name evidence="4" type="ORF">AWN73_14000</name>
    <name evidence="2" type="ORF">CBU02nite_11420</name>
    <name evidence="3" type="ORF">GND98_017895</name>
</gene>
<dbReference type="Proteomes" id="UP000474042">
    <property type="component" value="Unassembled WGS sequence"/>
</dbReference>
<dbReference type="EMBL" id="LRDH01000108">
    <property type="protein sequence ID" value="PPV14497.1"/>
    <property type="molecule type" value="Genomic_DNA"/>
</dbReference>
<protein>
    <submittedName>
        <fullName evidence="4">Exonuclease</fullName>
    </submittedName>
</protein>
<keyword evidence="4" id="KW-0378">Hydrolase</keyword>
<accession>A0A2S7FA78</accession>
<dbReference type="InterPro" id="IPR036397">
    <property type="entry name" value="RNaseH_sf"/>
</dbReference>
<reference evidence="3 7" key="3">
    <citation type="submission" date="2020-01" db="EMBL/GenBank/DDBJ databases">
        <title>Genome sequence of a 1,3-propanediol producer, Clostridium butyricum S3.</title>
        <authorList>
            <person name="Zhou J."/>
        </authorList>
    </citation>
    <scope>NUCLEOTIDE SEQUENCE [LARGE SCALE GENOMIC DNA]</scope>
    <source>
        <strain evidence="3 7">S3</strain>
    </source>
</reference>
<dbReference type="SUPFAM" id="SSF53098">
    <property type="entry name" value="Ribonuclease H-like"/>
    <property type="match status" value="1"/>
</dbReference>
<dbReference type="Proteomes" id="UP000321089">
    <property type="component" value="Unassembled WGS sequence"/>
</dbReference>
<dbReference type="RefSeq" id="WP_024040954.1">
    <property type="nucleotide sequence ID" value="NZ_BKBC01000010.1"/>
</dbReference>
<dbReference type="EMBL" id="WOFV02000090">
    <property type="protein sequence ID" value="NAS19672.1"/>
    <property type="molecule type" value="Genomic_DNA"/>
</dbReference>
<name>A0A2S7FA78_CLOBU</name>
<dbReference type="GO" id="GO:0004527">
    <property type="term" value="F:exonuclease activity"/>
    <property type="evidence" value="ECO:0007669"/>
    <property type="project" value="UniProtKB-KW"/>
</dbReference>
<dbReference type="Proteomes" id="UP000238081">
    <property type="component" value="Unassembled WGS sequence"/>
</dbReference>
<reference evidence="2 6" key="2">
    <citation type="submission" date="2019-07" db="EMBL/GenBank/DDBJ databases">
        <title>Whole genome shotgun sequence of Clostridium butyricum NBRC 3858.</title>
        <authorList>
            <person name="Hosoyama A."/>
            <person name="Uohara A."/>
            <person name="Ohji S."/>
            <person name="Ichikawa N."/>
        </authorList>
    </citation>
    <scope>NUCLEOTIDE SEQUENCE [LARGE SCALE GENOMIC DNA]</scope>
    <source>
        <strain evidence="2 6">NBRC 3858</strain>
    </source>
</reference>
<dbReference type="InterPro" id="IPR013520">
    <property type="entry name" value="Ribonucl_H"/>
</dbReference>
<comment type="caution">
    <text evidence="4">The sequence shown here is derived from an EMBL/GenBank/DDBJ whole genome shotgun (WGS) entry which is preliminary data.</text>
</comment>
<dbReference type="AlphaFoldDB" id="A0A2S7FA78"/>
<dbReference type="InterPro" id="IPR012337">
    <property type="entry name" value="RNaseH-like_sf"/>
</dbReference>
<evidence type="ECO:0000313" key="6">
    <source>
        <dbReference type="Proteomes" id="UP000321089"/>
    </source>
</evidence>
<keyword evidence="4" id="KW-0269">Exonuclease</keyword>
<keyword evidence="4" id="KW-0540">Nuclease</keyword>
<evidence type="ECO:0000313" key="3">
    <source>
        <dbReference type="EMBL" id="NAS19672.1"/>
    </source>
</evidence>
<evidence type="ECO:0000313" key="4">
    <source>
        <dbReference type="EMBL" id="PPV14497.1"/>
    </source>
</evidence>
<dbReference type="SMART" id="SM00479">
    <property type="entry name" value="EXOIII"/>
    <property type="match status" value="1"/>
</dbReference>